<evidence type="ECO:0000256" key="1">
    <source>
        <dbReference type="SAM" id="SignalP"/>
    </source>
</evidence>
<name>A0A415E1L2_9FIRM</name>
<reference evidence="2 3" key="1">
    <citation type="submission" date="2018-08" db="EMBL/GenBank/DDBJ databases">
        <title>A genome reference for cultivated species of the human gut microbiota.</title>
        <authorList>
            <person name="Zou Y."/>
            <person name="Xue W."/>
            <person name="Luo G."/>
        </authorList>
    </citation>
    <scope>NUCLEOTIDE SEQUENCE [LARGE SCALE GENOMIC DNA]</scope>
    <source>
        <strain evidence="2 3">AM07-24</strain>
    </source>
</reference>
<organism evidence="2 3">
    <name type="scientific">Emergencia timonensis</name>
    <dbReference type="NCBI Taxonomy" id="1776384"/>
    <lineage>
        <taxon>Bacteria</taxon>
        <taxon>Bacillati</taxon>
        <taxon>Bacillota</taxon>
        <taxon>Clostridia</taxon>
        <taxon>Peptostreptococcales</taxon>
        <taxon>Anaerovoracaceae</taxon>
        <taxon>Emergencia</taxon>
    </lineage>
</organism>
<keyword evidence="3" id="KW-1185">Reference proteome</keyword>
<accession>A0A415E1L2</accession>
<dbReference type="AlphaFoldDB" id="A0A415E1L2"/>
<evidence type="ECO:0000313" key="2">
    <source>
        <dbReference type="EMBL" id="RHJ87473.1"/>
    </source>
</evidence>
<feature type="chain" id="PRO_5019323716" description="Fibronectin type-III domain-containing protein" evidence="1">
    <location>
        <begin position="33"/>
        <end position="443"/>
    </location>
</feature>
<sequence length="443" mass="49516">MVKHTGKNKLIVITMIICILLGGIALPATALAEETGTTNTNAIVPGPVAKRIRAYPNWSQTVYAPEGSKIRTCKITADSLYDLALRSYDVGADEFYIDVTSKDGDVHISDLKFDVTELPLGDRGKMNSFGILTDAGYFRLTGLGARKLFDEYRYRAVMMQIECKNFAENRYTITIKAEDLEGNVVTSFDFLEENATFTVVPKGGIANKPLTCRATSHDKEGRDFVCVSNEDGTVTFPVTDHDFYKVYYKKEFHQGEQCNYTLDVINDVGGSIDLEDTNLLSIHPEEGYYTQAIIVNGVSVAVTTRLNISEGDVIQVVFSKIGETVDLNPPATGNETQREKIKNGVQATKIDVNASYAKRGVKVTWRKSKGYRVDYYQVFRSKKRTTGYGTKAIYQTKSGKVNTYINTKSIKKGTRYYYKIRGVRSVDGKKIYTKWSNIANRKA</sequence>
<dbReference type="InterPro" id="IPR013783">
    <property type="entry name" value="Ig-like_fold"/>
</dbReference>
<dbReference type="Proteomes" id="UP000284841">
    <property type="component" value="Unassembled WGS sequence"/>
</dbReference>
<dbReference type="Gene3D" id="2.60.40.10">
    <property type="entry name" value="Immunoglobulins"/>
    <property type="match status" value="1"/>
</dbReference>
<protein>
    <recommendedName>
        <fullName evidence="4">Fibronectin type-III domain-containing protein</fullName>
    </recommendedName>
</protein>
<proteinExistence type="predicted"/>
<evidence type="ECO:0008006" key="4">
    <source>
        <dbReference type="Google" id="ProtNLM"/>
    </source>
</evidence>
<evidence type="ECO:0000313" key="3">
    <source>
        <dbReference type="Proteomes" id="UP000284841"/>
    </source>
</evidence>
<dbReference type="STRING" id="1776384.GCA_900086585_01034"/>
<gene>
    <name evidence="2" type="ORF">DW099_12310</name>
</gene>
<dbReference type="RefSeq" id="WP_118335894.1">
    <property type="nucleotide sequence ID" value="NZ_AP025567.1"/>
</dbReference>
<keyword evidence="1" id="KW-0732">Signal</keyword>
<comment type="caution">
    <text evidence="2">The sequence shown here is derived from an EMBL/GenBank/DDBJ whole genome shotgun (WGS) entry which is preliminary data.</text>
</comment>
<dbReference type="EMBL" id="QRMS01000003">
    <property type="protein sequence ID" value="RHJ87473.1"/>
    <property type="molecule type" value="Genomic_DNA"/>
</dbReference>
<feature type="signal peptide" evidence="1">
    <location>
        <begin position="1"/>
        <end position="32"/>
    </location>
</feature>